<name>A0A0W1R9F3_9EURY</name>
<keyword evidence="1" id="KW-1133">Transmembrane helix</keyword>
<keyword evidence="1" id="KW-0812">Transmembrane</keyword>
<keyword evidence="3" id="KW-1185">Reference proteome</keyword>
<keyword evidence="1" id="KW-0472">Membrane</keyword>
<feature type="transmembrane region" description="Helical" evidence="1">
    <location>
        <begin position="54"/>
        <end position="76"/>
    </location>
</feature>
<protein>
    <submittedName>
        <fullName evidence="2">Uncharacterized protein</fullName>
    </submittedName>
</protein>
<evidence type="ECO:0000256" key="1">
    <source>
        <dbReference type="SAM" id="Phobius"/>
    </source>
</evidence>
<dbReference type="AlphaFoldDB" id="A0A0W1R9F3"/>
<dbReference type="EMBL" id="LOPU01000018">
    <property type="protein sequence ID" value="KTG10088.1"/>
    <property type="molecule type" value="Genomic_DNA"/>
</dbReference>
<organism evidence="2 3">
    <name type="scientific">Haloprofundus marisrubri</name>
    <dbReference type="NCBI Taxonomy" id="1514971"/>
    <lineage>
        <taxon>Archaea</taxon>
        <taxon>Methanobacteriati</taxon>
        <taxon>Methanobacteriota</taxon>
        <taxon>Stenosarchaea group</taxon>
        <taxon>Halobacteria</taxon>
        <taxon>Halobacteriales</taxon>
        <taxon>Haloferacaceae</taxon>
        <taxon>Haloprofundus</taxon>
    </lineage>
</organism>
<proteinExistence type="predicted"/>
<evidence type="ECO:0000313" key="2">
    <source>
        <dbReference type="EMBL" id="KTG10088.1"/>
    </source>
</evidence>
<accession>A0A0W1R9F3</accession>
<dbReference type="Proteomes" id="UP000054387">
    <property type="component" value="Unassembled WGS sequence"/>
</dbReference>
<comment type="caution">
    <text evidence="2">The sequence shown here is derived from an EMBL/GenBank/DDBJ whole genome shotgun (WGS) entry which is preliminary data.</text>
</comment>
<feature type="transmembrane region" description="Helical" evidence="1">
    <location>
        <begin position="12"/>
        <end position="33"/>
    </location>
</feature>
<dbReference type="RefSeq" id="WP_058581443.1">
    <property type="nucleotide sequence ID" value="NZ_LOPU01000018.1"/>
</dbReference>
<evidence type="ECO:0000313" key="3">
    <source>
        <dbReference type="Proteomes" id="UP000054387"/>
    </source>
</evidence>
<sequence>MSDNEIRNAAKRAGSVLIAALAFVVGFWSEQALGGDSGDDSGRSSGKRIDSLGGLLWLVGVSAFCLVASGGLGAGVNVLFSGSFWTTALPVVALVVLFGLLSKFVKPLLRLLASLALR</sequence>
<feature type="transmembrane region" description="Helical" evidence="1">
    <location>
        <begin position="82"/>
        <end position="101"/>
    </location>
</feature>
<gene>
    <name evidence="2" type="ORF">AUR64_10860</name>
</gene>
<reference evidence="2 3" key="1">
    <citation type="submission" date="2015-12" db="EMBL/GenBank/DDBJ databases">
        <title>Haloprofundus marisrubri gen. nov., sp. nov., an extremely halophilic archaeon isolated from the Discovery deep brine-seawater interface in the Red Sea.</title>
        <authorList>
            <person name="Zhang G."/>
            <person name="Stingl U."/>
            <person name="Rashid M."/>
        </authorList>
    </citation>
    <scope>NUCLEOTIDE SEQUENCE [LARGE SCALE GENOMIC DNA]</scope>
    <source>
        <strain evidence="2 3">SB9</strain>
    </source>
</reference>